<sequence>MHEAETGTERASLLSYGHYYTAYNAVLFYERKKLNLKTREDIRNIAIIAHVDHGKTTLVNELLKQSDTLPEHMHLEDRALDSNAIERERGITILSKNTAVQYGKTKINILDTPGHADFGGEVERIMKMVDGVLLVVDAYEGTMPQTRFVLKKALEQHLTPIVVINKIDRPGARPEEVVDEVLELFIELGADDEQLEFPVVYTSAVNGTSSLDSDPATQEHTMNYLFDTIVKTIPAPLDNSDEPLQFQVAMLDYNDYVGRIGIGRIFRGSIHLGDNVSVLKLDGTHKNFRVTKIFGFFGLKRVEVDSAKAGDLIAVSGMEDIFVGETVTPVDHPDALPILRIDEPTLQMTFLANDSPFAGQEGTEVTARKLEDRLKSQLHTDVSLRVEDTDLPSAWIVSGRGELHLSILVEEMRREGFELQLSRPEVIYKDIDGVTCEPFESVQIDTPNEYVGSVIDSMSQRKGEMKNMETTDNGQTRLTFLAPARGLIGYSTEFMSQTGGYGIMNHTFAKYLPVIKNWTPGRRTGALVSINQGTATTYSLQSVEDRGTLFVDAGVQVYEGMIVGESSREQDIGVNVTKGKNLTNTRAAGKDHAAAIRTPKSLSLEESIEFLNEDEYCEVTPKSIRLRKKILNTSARMKAAKRAKVAAKDDK</sequence>
<dbReference type="GO" id="GO:0003924">
    <property type="term" value="F:GTPase activity"/>
    <property type="evidence" value="ECO:0007669"/>
    <property type="project" value="UniProtKB-UniRule"/>
</dbReference>
<dbReference type="FunFam" id="2.40.50.250:FF:000001">
    <property type="entry name" value="GTP-binding protein TypA"/>
    <property type="match status" value="1"/>
</dbReference>
<evidence type="ECO:0000313" key="10">
    <source>
        <dbReference type="Proteomes" id="UP000030647"/>
    </source>
</evidence>
<comment type="similarity">
    <text evidence="1">Belongs to the TRAFAC class translation factor GTPase superfamily. Classic translation factor GTPase family. LepA subfamily.</text>
</comment>
<dbReference type="GO" id="GO:0045727">
    <property type="term" value="P:positive regulation of translation"/>
    <property type="evidence" value="ECO:0007669"/>
    <property type="project" value="TreeGrafter"/>
</dbReference>
<dbReference type="CDD" id="cd01891">
    <property type="entry name" value="TypA_BipA"/>
    <property type="match status" value="1"/>
</dbReference>
<dbReference type="InterPro" id="IPR047041">
    <property type="entry name" value="BipA_GTP-bd_dom"/>
</dbReference>
<comment type="catalytic activity">
    <reaction evidence="6 7">
        <text>GTP + H2O = GDP + phosphate + H(+)</text>
        <dbReference type="Rhea" id="RHEA:19669"/>
        <dbReference type="ChEBI" id="CHEBI:15377"/>
        <dbReference type="ChEBI" id="CHEBI:15378"/>
        <dbReference type="ChEBI" id="CHEBI:37565"/>
        <dbReference type="ChEBI" id="CHEBI:43474"/>
        <dbReference type="ChEBI" id="CHEBI:58189"/>
    </reaction>
</comment>
<dbReference type="HAMAP" id="MF_00849">
    <property type="entry name" value="BipA"/>
    <property type="match status" value="1"/>
</dbReference>
<dbReference type="InterPro" id="IPR000640">
    <property type="entry name" value="EFG_V-like"/>
</dbReference>
<dbReference type="FunFam" id="3.40.50.300:FF:000055">
    <property type="entry name" value="GTP-binding protein TypA"/>
    <property type="match status" value="1"/>
</dbReference>
<dbReference type="InterPro" id="IPR031157">
    <property type="entry name" value="G_TR_CS"/>
</dbReference>
<dbReference type="CDD" id="cd03691">
    <property type="entry name" value="BipA_TypA_II"/>
    <property type="match status" value="1"/>
</dbReference>
<evidence type="ECO:0000259" key="8">
    <source>
        <dbReference type="PROSITE" id="PS51722"/>
    </source>
</evidence>
<dbReference type="InterPro" id="IPR035647">
    <property type="entry name" value="EFG_III/V"/>
</dbReference>
<dbReference type="InterPro" id="IPR006297">
    <property type="entry name" value="EF-4"/>
</dbReference>
<dbReference type="GO" id="GO:0009409">
    <property type="term" value="P:response to cold"/>
    <property type="evidence" value="ECO:0007669"/>
    <property type="project" value="UniProtKB-ARBA"/>
</dbReference>
<name>U4TYX4_9LACO</name>
<keyword evidence="7" id="KW-0699">rRNA-binding</keyword>
<comment type="subunit">
    <text evidence="7">Monomer.</text>
</comment>
<dbReference type="Pfam" id="PF14492">
    <property type="entry name" value="EFG_III"/>
    <property type="match status" value="1"/>
</dbReference>
<dbReference type="Proteomes" id="UP000030647">
    <property type="component" value="Unassembled WGS sequence"/>
</dbReference>
<dbReference type="CDD" id="cd16263">
    <property type="entry name" value="BipA_III"/>
    <property type="match status" value="1"/>
</dbReference>
<dbReference type="InterPro" id="IPR009000">
    <property type="entry name" value="Transl_B-barrel_sf"/>
</dbReference>
<dbReference type="PANTHER" id="PTHR43512:SF4">
    <property type="entry name" value="TRANSLATION FACTOR GUF1 HOMOLOG, CHLOROPLASTIC"/>
    <property type="match status" value="1"/>
</dbReference>
<dbReference type="PANTHER" id="PTHR43512">
    <property type="entry name" value="TRANSLATION FACTOR GUF1-RELATED"/>
    <property type="match status" value="1"/>
</dbReference>
<dbReference type="GO" id="GO:0043022">
    <property type="term" value="F:ribosome binding"/>
    <property type="evidence" value="ECO:0007669"/>
    <property type="project" value="UniProtKB-UniRule"/>
</dbReference>
<gene>
    <name evidence="9" type="primary">typA</name>
    <name evidence="7" type="synonym">bipA</name>
    <name evidence="9" type="ORF">L248_0191</name>
</gene>
<dbReference type="GO" id="GO:0000049">
    <property type="term" value="F:tRNA binding"/>
    <property type="evidence" value="ECO:0007669"/>
    <property type="project" value="UniProtKB-KW"/>
</dbReference>
<dbReference type="Gene3D" id="2.40.50.250">
    <property type="entry name" value="bipa protein"/>
    <property type="match status" value="1"/>
</dbReference>
<comment type="function">
    <text evidence="7">A 50S ribosomal subunit assembly protein with GTPase activity, required for 50S subunit assembly at low temperatures, may also play a role in translation. Binds GTP and analogs. Binds the 70S ribosome between the 30S and 50S subunits, in a similar position as ribosome-bound EF-G; it contacts a number of ribosomal proteins, both rRNAs and the A-site tRNA.</text>
</comment>
<evidence type="ECO:0000313" key="9">
    <source>
        <dbReference type="EMBL" id="ERL66512.1"/>
    </source>
</evidence>
<dbReference type="InterPro" id="IPR027417">
    <property type="entry name" value="P-loop_NTPase"/>
</dbReference>
<dbReference type="SUPFAM" id="SSF54980">
    <property type="entry name" value="EF-G C-terminal domain-like"/>
    <property type="match status" value="2"/>
</dbReference>
<keyword evidence="7" id="KW-0694">RNA-binding</keyword>
<dbReference type="Gene3D" id="2.40.30.10">
    <property type="entry name" value="Translation factors"/>
    <property type="match status" value="1"/>
</dbReference>
<dbReference type="InterPro" id="IPR047043">
    <property type="entry name" value="BipA_III"/>
</dbReference>
<keyword evidence="2" id="KW-1003">Cell membrane</keyword>
<feature type="binding site" evidence="7">
    <location>
        <begin position="165"/>
        <end position="168"/>
    </location>
    <ligand>
        <name>GTP</name>
        <dbReference type="ChEBI" id="CHEBI:37565"/>
    </ligand>
</feature>
<dbReference type="PROSITE" id="PS00301">
    <property type="entry name" value="G_TR_1"/>
    <property type="match status" value="1"/>
</dbReference>
<reference evidence="10" key="1">
    <citation type="journal article" date="2013" name="Genome Announc.">
        <title>Whole-Genome Sequencing of Lactobacillus shenzhenensis Strain LY-73T.</title>
        <authorList>
            <person name="Lin Z."/>
            <person name="Liu Z."/>
            <person name="Yang R."/>
            <person name="Zou Y."/>
            <person name="Wan D."/>
            <person name="Chen J."/>
            <person name="Guo M."/>
            <person name="Zhao J."/>
            <person name="Fang C."/>
            <person name="Yang R."/>
            <person name="Liu F."/>
        </authorList>
    </citation>
    <scope>NUCLEOTIDE SEQUENCE [LARGE SCALE GENOMIC DNA]</scope>
    <source>
        <strain evidence="10">LY-73</strain>
    </source>
</reference>
<keyword evidence="7" id="KW-0963">Cytoplasm</keyword>
<dbReference type="CDD" id="cd03710">
    <property type="entry name" value="BipA_TypA_C"/>
    <property type="match status" value="1"/>
</dbReference>
<evidence type="ECO:0000256" key="3">
    <source>
        <dbReference type="ARBA" id="ARBA00022741"/>
    </source>
</evidence>
<dbReference type="FunFam" id="3.30.70.870:FF:000003">
    <property type="entry name" value="GTP-binding protein TypA"/>
    <property type="match status" value="1"/>
</dbReference>
<dbReference type="Pfam" id="PF03144">
    <property type="entry name" value="GTP_EFTU_D2"/>
    <property type="match status" value="1"/>
</dbReference>
<evidence type="ECO:0000256" key="2">
    <source>
        <dbReference type="ARBA" id="ARBA00022475"/>
    </source>
</evidence>
<dbReference type="EC" id="3.6.5.-" evidence="7"/>
<dbReference type="InterPro" id="IPR004161">
    <property type="entry name" value="EFTu-like_2"/>
</dbReference>
<feature type="domain" description="Tr-type G" evidence="8">
    <location>
        <begin position="40"/>
        <end position="237"/>
    </location>
</feature>
<dbReference type="InterPro" id="IPR005225">
    <property type="entry name" value="Small_GTP-bd"/>
</dbReference>
<dbReference type="FunFam" id="2.40.30.10:FF:000016">
    <property type="entry name" value="GTP-binding protein TypA"/>
    <property type="match status" value="1"/>
</dbReference>
<dbReference type="GO" id="GO:0005525">
    <property type="term" value="F:GTP binding"/>
    <property type="evidence" value="ECO:0007669"/>
    <property type="project" value="UniProtKB-UniRule"/>
</dbReference>
<dbReference type="InterPro" id="IPR006298">
    <property type="entry name" value="BipA"/>
</dbReference>
<dbReference type="Gene3D" id="3.30.70.240">
    <property type="match status" value="1"/>
</dbReference>
<dbReference type="SUPFAM" id="SSF50447">
    <property type="entry name" value="Translation proteins"/>
    <property type="match status" value="1"/>
</dbReference>
<dbReference type="GO" id="GO:0000027">
    <property type="term" value="P:ribosomal large subunit assembly"/>
    <property type="evidence" value="ECO:0007669"/>
    <property type="project" value="UniProtKB-UniRule"/>
</dbReference>
<dbReference type="GO" id="GO:0019843">
    <property type="term" value="F:rRNA binding"/>
    <property type="evidence" value="ECO:0007669"/>
    <property type="project" value="UniProtKB-KW"/>
</dbReference>
<dbReference type="Gene3D" id="3.40.50.300">
    <property type="entry name" value="P-loop containing nucleotide triphosphate hydrolases"/>
    <property type="match status" value="1"/>
</dbReference>
<dbReference type="PRINTS" id="PR00315">
    <property type="entry name" value="ELONGATNFCT"/>
</dbReference>
<dbReference type="Pfam" id="PF00009">
    <property type="entry name" value="GTP_EFTU"/>
    <property type="match status" value="1"/>
</dbReference>
<comment type="similarity">
    <text evidence="7">Belongs to the TRAFAC class translation factor GTPase superfamily. Classic translation factor GTPase family. BipA subfamily.</text>
</comment>
<dbReference type="GO" id="GO:0010467">
    <property type="term" value="P:gene expression"/>
    <property type="evidence" value="ECO:0007669"/>
    <property type="project" value="UniProtKB-ARBA"/>
</dbReference>
<feature type="binding site" evidence="7">
    <location>
        <begin position="52"/>
        <end position="57"/>
    </location>
    <ligand>
        <name>GTP</name>
        <dbReference type="ChEBI" id="CHEBI:37565"/>
    </ligand>
</feature>
<dbReference type="PROSITE" id="PS51722">
    <property type="entry name" value="G_TR_2"/>
    <property type="match status" value="1"/>
</dbReference>
<keyword evidence="3 7" id="KW-0547">Nucleotide-binding</keyword>
<evidence type="ECO:0000256" key="7">
    <source>
        <dbReference type="HAMAP-Rule" id="MF_00849"/>
    </source>
</evidence>
<keyword evidence="10" id="KW-1185">Reference proteome</keyword>
<dbReference type="NCBIfam" id="TIGR00231">
    <property type="entry name" value="small_GTP"/>
    <property type="match status" value="1"/>
</dbReference>
<proteinExistence type="inferred from homology"/>
<dbReference type="GO" id="GO:0005737">
    <property type="term" value="C:cytoplasm"/>
    <property type="evidence" value="ECO:0007669"/>
    <property type="project" value="UniProtKB-SubCell"/>
</dbReference>
<dbReference type="InterPro" id="IPR042116">
    <property type="entry name" value="TypA/BipA_C"/>
</dbReference>
<dbReference type="eggNOG" id="COG1217">
    <property type="taxonomic scope" value="Bacteria"/>
</dbReference>
<dbReference type="InterPro" id="IPR041095">
    <property type="entry name" value="EFG_II"/>
</dbReference>
<dbReference type="HOGENOM" id="CLU_017016_4_0_9"/>
<protein>
    <recommendedName>
        <fullName evidence="7">Large ribosomal subunit assembly factor BipA</fullName>
        <ecNumber evidence="7">3.6.5.-</ecNumber>
    </recommendedName>
    <alternativeName>
        <fullName evidence="7">GTP-binding protein BipA</fullName>
    </alternativeName>
</protein>
<evidence type="ECO:0000256" key="5">
    <source>
        <dbReference type="ARBA" id="ARBA00023136"/>
    </source>
</evidence>
<evidence type="ECO:0000256" key="1">
    <source>
        <dbReference type="ARBA" id="ARBA00005454"/>
    </source>
</evidence>
<accession>U4TYX4</accession>
<dbReference type="Gene3D" id="3.30.70.870">
    <property type="entry name" value="Elongation Factor G (Translational Gtpase), domain 3"/>
    <property type="match status" value="1"/>
</dbReference>
<dbReference type="SMART" id="SM00838">
    <property type="entry name" value="EFG_C"/>
    <property type="match status" value="1"/>
</dbReference>
<organism evidence="9 10">
    <name type="scientific">Schleiferilactobacillus shenzhenensis LY-73</name>
    <dbReference type="NCBI Taxonomy" id="1231336"/>
    <lineage>
        <taxon>Bacteria</taxon>
        <taxon>Bacillati</taxon>
        <taxon>Bacillota</taxon>
        <taxon>Bacilli</taxon>
        <taxon>Lactobacillales</taxon>
        <taxon>Lactobacillaceae</taxon>
        <taxon>Schleiferilactobacillus</taxon>
    </lineage>
</organism>
<evidence type="ECO:0000256" key="6">
    <source>
        <dbReference type="ARBA" id="ARBA00048548"/>
    </source>
</evidence>
<dbReference type="InterPro" id="IPR047042">
    <property type="entry name" value="BipA_II"/>
</dbReference>
<dbReference type="InterPro" id="IPR000795">
    <property type="entry name" value="T_Tr_GTP-bd_dom"/>
</dbReference>
<dbReference type="Pfam" id="PF21018">
    <property type="entry name" value="BipA_C"/>
    <property type="match status" value="1"/>
</dbReference>
<dbReference type="Pfam" id="PF00679">
    <property type="entry name" value="EFG_C"/>
    <property type="match status" value="1"/>
</dbReference>
<dbReference type="InterPro" id="IPR035651">
    <property type="entry name" value="BipA_V"/>
</dbReference>
<dbReference type="SUPFAM" id="SSF52540">
    <property type="entry name" value="P-loop containing nucleoside triphosphate hydrolases"/>
    <property type="match status" value="1"/>
</dbReference>
<keyword evidence="7" id="KW-0378">Hydrolase</keyword>
<dbReference type="EMBL" id="KI271582">
    <property type="protein sequence ID" value="ERL66512.1"/>
    <property type="molecule type" value="Genomic_DNA"/>
</dbReference>
<keyword evidence="7" id="KW-0820">tRNA-binding</keyword>
<dbReference type="InterPro" id="IPR048876">
    <property type="entry name" value="BipA_C"/>
</dbReference>
<dbReference type="STRING" id="1231336.L248_0191"/>
<dbReference type="FunFam" id="3.30.70.240:FF:000002">
    <property type="entry name" value="GTP-binding protein TypA"/>
    <property type="match status" value="1"/>
</dbReference>
<dbReference type="NCBIfam" id="TIGR01394">
    <property type="entry name" value="TypA_BipA"/>
    <property type="match status" value="1"/>
</dbReference>
<keyword evidence="5" id="KW-0472">Membrane</keyword>
<evidence type="ECO:0000256" key="4">
    <source>
        <dbReference type="ARBA" id="ARBA00023134"/>
    </source>
</evidence>
<keyword evidence="7" id="KW-0690">Ribosome biogenesis</keyword>
<comment type="subcellular location">
    <subcellularLocation>
        <location evidence="7">Cytoplasm</location>
    </subcellularLocation>
    <text evidence="7">Binds to ribosomes.</text>
</comment>
<dbReference type="AlphaFoldDB" id="U4TYX4"/>
<keyword evidence="4 7" id="KW-0342">GTP-binding</keyword>